<name>A0ABN8XDC4_9BACT</name>
<proteinExistence type="predicted"/>
<gene>
    <name evidence="1" type="ORF">MFUM_0600</name>
</gene>
<evidence type="ECO:0000313" key="2">
    <source>
        <dbReference type="Proteomes" id="UP001161497"/>
    </source>
</evidence>
<dbReference type="Proteomes" id="UP001161497">
    <property type="component" value="Chromosome"/>
</dbReference>
<protein>
    <submittedName>
        <fullName evidence="1">Uncharacterized protein</fullName>
    </submittedName>
</protein>
<dbReference type="EMBL" id="OX458932">
    <property type="protein sequence ID" value="CAI9084982.1"/>
    <property type="molecule type" value="Genomic_DNA"/>
</dbReference>
<organism evidence="1 2">
    <name type="scientific">Candidatus Methylacidiphilum fumarolicum</name>
    <dbReference type="NCBI Taxonomy" id="591154"/>
    <lineage>
        <taxon>Bacteria</taxon>
        <taxon>Pseudomonadati</taxon>
        <taxon>Verrucomicrobiota</taxon>
        <taxon>Methylacidiphilae</taxon>
        <taxon>Methylacidiphilales</taxon>
        <taxon>Methylacidiphilaceae</taxon>
        <taxon>Methylacidiphilum (ex Ratnadevi et al. 2023)</taxon>
    </lineage>
</organism>
<keyword evidence="2" id="KW-1185">Reference proteome</keyword>
<evidence type="ECO:0000313" key="1">
    <source>
        <dbReference type="EMBL" id="CAI9084982.1"/>
    </source>
</evidence>
<sequence>MIFEKLPSLAASAPARALGLAGGEGRPIPAFLAVRCTVWGRLMGRPRT</sequence>
<reference evidence="1" key="1">
    <citation type="submission" date="2023-03" db="EMBL/GenBank/DDBJ databases">
        <authorList>
            <person name="Cremers G."/>
            <person name="Picone N."/>
        </authorList>
    </citation>
    <scope>NUCLEOTIDE SEQUENCE</scope>
    <source>
        <strain evidence="1">Sample_alias</strain>
    </source>
</reference>
<accession>A0ABN8XDC4</accession>